<dbReference type="InterPro" id="IPR002223">
    <property type="entry name" value="Kunitz_BPTI"/>
</dbReference>
<dbReference type="SUPFAM" id="SSF57362">
    <property type="entry name" value="BPTI-like"/>
    <property type="match status" value="1"/>
</dbReference>
<reference evidence="3 4" key="1">
    <citation type="submission" date="2023-08" db="EMBL/GenBank/DDBJ databases">
        <title>A Necator americanus chromosomal reference genome.</title>
        <authorList>
            <person name="Ilik V."/>
            <person name="Petrzelkova K.J."/>
            <person name="Pardy F."/>
            <person name="Fuh T."/>
            <person name="Niatou-Singa F.S."/>
            <person name="Gouil Q."/>
            <person name="Baker L."/>
            <person name="Ritchie M.E."/>
            <person name="Jex A.R."/>
            <person name="Gazzola D."/>
            <person name="Li H."/>
            <person name="Toshio Fujiwara R."/>
            <person name="Zhan B."/>
            <person name="Aroian R.V."/>
            <person name="Pafco B."/>
            <person name="Schwarz E.M."/>
        </authorList>
    </citation>
    <scope>NUCLEOTIDE SEQUENCE [LARGE SCALE GENOMIC DNA]</scope>
    <source>
        <strain evidence="3 4">Aroian</strain>
        <tissue evidence="3">Whole animal</tissue>
    </source>
</reference>
<keyword evidence="1" id="KW-0732">Signal</keyword>
<evidence type="ECO:0000259" key="2">
    <source>
        <dbReference type="PROSITE" id="PS50279"/>
    </source>
</evidence>
<gene>
    <name evidence="3" type="primary">Necator_chrII.g8053</name>
    <name evidence="3" type="ORF">RB195_020259</name>
</gene>
<dbReference type="PROSITE" id="PS50279">
    <property type="entry name" value="BPTI_KUNITZ_2"/>
    <property type="match status" value="1"/>
</dbReference>
<name>A0ABR1CKB7_NECAM</name>
<dbReference type="Gene3D" id="4.10.410.10">
    <property type="entry name" value="Pancreatic trypsin inhibitor Kunitz domain"/>
    <property type="match status" value="1"/>
</dbReference>
<keyword evidence="4" id="KW-1185">Reference proteome</keyword>
<evidence type="ECO:0000313" key="4">
    <source>
        <dbReference type="Proteomes" id="UP001303046"/>
    </source>
</evidence>
<dbReference type="Pfam" id="PF00014">
    <property type="entry name" value="Kunitz_BPTI"/>
    <property type="match status" value="1"/>
</dbReference>
<evidence type="ECO:0000313" key="3">
    <source>
        <dbReference type="EMBL" id="KAK6738048.1"/>
    </source>
</evidence>
<dbReference type="SMART" id="SM00131">
    <property type="entry name" value="KU"/>
    <property type="match status" value="1"/>
</dbReference>
<sequence length="142" mass="16520">MKFLLFLLLGLFAGAFGQGYDRSGDICNMKEDEGPCKALLKRWRWDFEEGNCVEFNYGGCEERIILDQILRHREETTRDDKAGFRPGRSTIDQAFIVRRVIEVWQQYSEPLHLAFLDFEAAFDLPLLTESVLSMSFAPMEFH</sequence>
<proteinExistence type="predicted"/>
<accession>A0ABR1CKB7</accession>
<feature type="signal peptide" evidence="1">
    <location>
        <begin position="1"/>
        <end position="17"/>
    </location>
</feature>
<dbReference type="EMBL" id="JAVFWL010000002">
    <property type="protein sequence ID" value="KAK6738048.1"/>
    <property type="molecule type" value="Genomic_DNA"/>
</dbReference>
<dbReference type="Proteomes" id="UP001303046">
    <property type="component" value="Unassembled WGS sequence"/>
</dbReference>
<comment type="caution">
    <text evidence="3">The sequence shown here is derived from an EMBL/GenBank/DDBJ whole genome shotgun (WGS) entry which is preliminary data.</text>
</comment>
<feature type="chain" id="PRO_5046184121" description="BPTI/Kunitz inhibitor domain-containing protein" evidence="1">
    <location>
        <begin position="18"/>
        <end position="142"/>
    </location>
</feature>
<feature type="domain" description="BPTI/Kunitz inhibitor" evidence="2">
    <location>
        <begin position="27"/>
        <end position="61"/>
    </location>
</feature>
<protein>
    <recommendedName>
        <fullName evidence="2">BPTI/Kunitz inhibitor domain-containing protein</fullName>
    </recommendedName>
</protein>
<dbReference type="InterPro" id="IPR036880">
    <property type="entry name" value="Kunitz_BPTI_sf"/>
</dbReference>
<organism evidence="3 4">
    <name type="scientific">Necator americanus</name>
    <name type="common">Human hookworm</name>
    <dbReference type="NCBI Taxonomy" id="51031"/>
    <lineage>
        <taxon>Eukaryota</taxon>
        <taxon>Metazoa</taxon>
        <taxon>Ecdysozoa</taxon>
        <taxon>Nematoda</taxon>
        <taxon>Chromadorea</taxon>
        <taxon>Rhabditida</taxon>
        <taxon>Rhabditina</taxon>
        <taxon>Rhabditomorpha</taxon>
        <taxon>Strongyloidea</taxon>
        <taxon>Ancylostomatidae</taxon>
        <taxon>Bunostominae</taxon>
        <taxon>Necator</taxon>
    </lineage>
</organism>
<evidence type="ECO:0000256" key="1">
    <source>
        <dbReference type="SAM" id="SignalP"/>
    </source>
</evidence>